<feature type="domain" description="PAC" evidence="2">
    <location>
        <begin position="268"/>
        <end position="320"/>
    </location>
</feature>
<feature type="transmembrane region" description="Helical" evidence="1">
    <location>
        <begin position="148"/>
        <end position="169"/>
    </location>
</feature>
<comment type="caution">
    <text evidence="3">The sequence shown here is derived from an EMBL/GenBank/DDBJ whole genome shotgun (WGS) entry which is preliminary data.</text>
</comment>
<dbReference type="AlphaFoldDB" id="A0A1G1W6P6"/>
<evidence type="ECO:0000313" key="4">
    <source>
        <dbReference type="Proteomes" id="UP000177103"/>
    </source>
</evidence>
<dbReference type="EMBL" id="MHCQ01000043">
    <property type="protein sequence ID" value="OGY23345.1"/>
    <property type="molecule type" value="Genomic_DNA"/>
</dbReference>
<keyword evidence="1" id="KW-0812">Transmembrane</keyword>
<dbReference type="CDD" id="cd00130">
    <property type="entry name" value="PAS"/>
    <property type="match status" value="1"/>
</dbReference>
<organism evidence="3 4">
    <name type="scientific">Candidatus Woykebacteria bacterium RBG_13_40_7b</name>
    <dbReference type="NCBI Taxonomy" id="1802594"/>
    <lineage>
        <taxon>Bacteria</taxon>
        <taxon>Candidatus Woykeibacteriota</taxon>
    </lineage>
</organism>
<proteinExistence type="predicted"/>
<keyword evidence="1" id="KW-0472">Membrane</keyword>
<feature type="transmembrane region" description="Helical" evidence="1">
    <location>
        <begin position="12"/>
        <end position="31"/>
    </location>
</feature>
<protein>
    <recommendedName>
        <fullName evidence="2">PAC domain-containing protein</fullName>
    </recommendedName>
</protein>
<evidence type="ECO:0000259" key="2">
    <source>
        <dbReference type="PROSITE" id="PS50113"/>
    </source>
</evidence>
<dbReference type="InterPro" id="IPR036890">
    <property type="entry name" value="HATPase_C_sf"/>
</dbReference>
<evidence type="ECO:0000313" key="3">
    <source>
        <dbReference type="EMBL" id="OGY23345.1"/>
    </source>
</evidence>
<dbReference type="SUPFAM" id="SSF55785">
    <property type="entry name" value="PYP-like sensor domain (PAS domain)"/>
    <property type="match status" value="1"/>
</dbReference>
<keyword evidence="1" id="KW-1133">Transmembrane helix</keyword>
<dbReference type="Gene3D" id="3.30.450.20">
    <property type="entry name" value="PAS domain"/>
    <property type="match status" value="1"/>
</dbReference>
<dbReference type="Gene3D" id="3.30.565.10">
    <property type="entry name" value="Histidine kinase-like ATPase, C-terminal domain"/>
    <property type="match status" value="1"/>
</dbReference>
<reference evidence="3 4" key="1">
    <citation type="journal article" date="2016" name="Nat. Commun.">
        <title>Thousands of microbial genomes shed light on interconnected biogeochemical processes in an aquifer system.</title>
        <authorList>
            <person name="Anantharaman K."/>
            <person name="Brown C.T."/>
            <person name="Hug L.A."/>
            <person name="Sharon I."/>
            <person name="Castelle C.J."/>
            <person name="Probst A.J."/>
            <person name="Thomas B.C."/>
            <person name="Singh A."/>
            <person name="Wilkins M.J."/>
            <person name="Karaoz U."/>
            <person name="Brodie E.L."/>
            <person name="Williams K.H."/>
            <person name="Hubbard S.S."/>
            <person name="Banfield J.F."/>
        </authorList>
    </citation>
    <scope>NUCLEOTIDE SEQUENCE [LARGE SCALE GENOMIC DNA]</scope>
</reference>
<feature type="transmembrane region" description="Helical" evidence="1">
    <location>
        <begin position="119"/>
        <end position="136"/>
    </location>
</feature>
<evidence type="ECO:0000256" key="1">
    <source>
        <dbReference type="SAM" id="Phobius"/>
    </source>
</evidence>
<feature type="transmembrane region" description="Helical" evidence="1">
    <location>
        <begin position="43"/>
        <end position="62"/>
    </location>
</feature>
<sequence>MLPKISKIIESSLYPSFIILVLGSISLYLYFLAREGKIELSTLLQIIGVLALIIIFSTRFAFPKLKELSEKLAYFFEILPIILFIYTLVFSTGGLSSPFLILTHFLALGLAFLVSTQTALSYVFVTLFFVLAHLRLDSTSLEFLKEAPFAAFLYFLAYVAIIPFAFVLARQYKAKEEWVKFLYKQLATSRVQEDALLKNVTDAIFILNKNLEIVEINKATKDLSLWGEKELLRKEFFEVFSLKNVTGKNLEEYEIPFKLSLKSKTASYVSNIQLSKKDGTFTQIDLKILPIIDEKGECLGLILLVKDISTLSNLEILQSSATSFAFYKFSDLLSNISGRLYLLLGEKINQKTKSQLEFVSDYHKQLVTLTADFIYSLRLESGELEGLISLSDVGTVTSEAINLTRDLASNLKVEVVKKGIFEEEQENLPTAPKGQTVKPKEEYVFPTAYALANREWLKEAFRKIIEISLRITAEGRKVKVDVLPLKEIVSIKFFCSNSPVKETEISDLYKKFYGSLYGTVNLKGSSGLEIYIAKNLLEKMGGNLEIKKVASPFPGLLFTATLGRIIKKK</sequence>
<accession>A0A1G1W6P6</accession>
<dbReference type="Proteomes" id="UP000177103">
    <property type="component" value="Unassembled WGS sequence"/>
</dbReference>
<dbReference type="PROSITE" id="PS50113">
    <property type="entry name" value="PAC"/>
    <property type="match status" value="1"/>
</dbReference>
<dbReference type="InterPro" id="IPR035965">
    <property type="entry name" value="PAS-like_dom_sf"/>
</dbReference>
<dbReference type="Pfam" id="PF00989">
    <property type="entry name" value="PAS"/>
    <property type="match status" value="1"/>
</dbReference>
<dbReference type="InterPro" id="IPR000700">
    <property type="entry name" value="PAS-assoc_C"/>
</dbReference>
<gene>
    <name evidence="3" type="ORF">A2Y57_00055</name>
</gene>
<dbReference type="InterPro" id="IPR000014">
    <property type="entry name" value="PAS"/>
</dbReference>
<name>A0A1G1W6P6_9BACT</name>
<dbReference type="GO" id="GO:0006355">
    <property type="term" value="P:regulation of DNA-templated transcription"/>
    <property type="evidence" value="ECO:0007669"/>
    <property type="project" value="InterPro"/>
</dbReference>
<dbReference type="InterPro" id="IPR013767">
    <property type="entry name" value="PAS_fold"/>
</dbReference>